<name>A0ABS5ZJ99_9GAMM</name>
<evidence type="ECO:0000313" key="3">
    <source>
        <dbReference type="Proteomes" id="UP000690515"/>
    </source>
</evidence>
<feature type="transmembrane region" description="Helical" evidence="1">
    <location>
        <begin position="12"/>
        <end position="30"/>
    </location>
</feature>
<sequence length="142" mass="16358">MSYQQLDMIADSYIPILLLISLIGFIKSFFYNGYLKTSYEALPFLIGIIFIYSLMYVDLKLEIWPMLSLDYSTHTALALVFVCGISFWGKRQLIGVVISMVLYCLLMMYQNYHTLLDILTTSVAVLPALVWLNMKLKRTTIS</sequence>
<dbReference type="Proteomes" id="UP000690515">
    <property type="component" value="Unassembled WGS sequence"/>
</dbReference>
<feature type="transmembrane region" description="Helical" evidence="1">
    <location>
        <begin position="71"/>
        <end position="88"/>
    </location>
</feature>
<keyword evidence="1" id="KW-0472">Membrane</keyword>
<comment type="caution">
    <text evidence="2">The sequence shown here is derived from an EMBL/GenBank/DDBJ whole genome shotgun (WGS) entry which is preliminary data.</text>
</comment>
<evidence type="ECO:0000313" key="2">
    <source>
        <dbReference type="EMBL" id="MBU2714158.1"/>
    </source>
</evidence>
<gene>
    <name evidence="2" type="ORF">KCG35_24210</name>
</gene>
<evidence type="ECO:0000256" key="1">
    <source>
        <dbReference type="SAM" id="Phobius"/>
    </source>
</evidence>
<protein>
    <recommendedName>
        <fullName evidence="4">Phosphatidic acid phosphatase type 2/haloperoxidase domain-containing protein</fullName>
    </recommendedName>
</protein>
<accession>A0ABS5ZJ99</accession>
<reference evidence="2 3" key="1">
    <citation type="submission" date="2021-04" db="EMBL/GenBank/DDBJ databases">
        <authorList>
            <person name="Pira H."/>
            <person name="Risdian C."/>
            <person name="Wink J."/>
        </authorList>
    </citation>
    <scope>NUCLEOTIDE SEQUENCE [LARGE SCALE GENOMIC DNA]</scope>
    <source>
        <strain evidence="2 3">WH53</strain>
    </source>
</reference>
<feature type="transmembrane region" description="Helical" evidence="1">
    <location>
        <begin position="93"/>
        <end position="109"/>
    </location>
</feature>
<feature type="transmembrane region" description="Helical" evidence="1">
    <location>
        <begin position="42"/>
        <end position="59"/>
    </location>
</feature>
<dbReference type="RefSeq" id="WP_215822426.1">
    <property type="nucleotide sequence ID" value="NZ_JAGSOY010000166.1"/>
</dbReference>
<keyword evidence="3" id="KW-1185">Reference proteome</keyword>
<dbReference type="EMBL" id="JAGSOY010000166">
    <property type="protein sequence ID" value="MBU2714158.1"/>
    <property type="molecule type" value="Genomic_DNA"/>
</dbReference>
<keyword evidence="1" id="KW-0812">Transmembrane</keyword>
<feature type="transmembrane region" description="Helical" evidence="1">
    <location>
        <begin position="115"/>
        <end position="134"/>
    </location>
</feature>
<evidence type="ECO:0008006" key="4">
    <source>
        <dbReference type="Google" id="ProtNLM"/>
    </source>
</evidence>
<keyword evidence="1" id="KW-1133">Transmembrane helix</keyword>
<organism evidence="2 3">
    <name type="scientific">Zooshikella harenae</name>
    <dbReference type="NCBI Taxonomy" id="2827238"/>
    <lineage>
        <taxon>Bacteria</taxon>
        <taxon>Pseudomonadati</taxon>
        <taxon>Pseudomonadota</taxon>
        <taxon>Gammaproteobacteria</taxon>
        <taxon>Oceanospirillales</taxon>
        <taxon>Zooshikellaceae</taxon>
        <taxon>Zooshikella</taxon>
    </lineage>
</organism>
<proteinExistence type="predicted"/>